<protein>
    <recommendedName>
        <fullName evidence="4">Ankyrin</fullName>
    </recommendedName>
</protein>
<name>A0A9P6UJE6_9FUNG</name>
<evidence type="ECO:0000313" key="3">
    <source>
        <dbReference type="Proteomes" id="UP000823405"/>
    </source>
</evidence>
<organism evidence="2 3">
    <name type="scientific">Linnemannia gamsii</name>
    <dbReference type="NCBI Taxonomy" id="64522"/>
    <lineage>
        <taxon>Eukaryota</taxon>
        <taxon>Fungi</taxon>
        <taxon>Fungi incertae sedis</taxon>
        <taxon>Mucoromycota</taxon>
        <taxon>Mortierellomycotina</taxon>
        <taxon>Mortierellomycetes</taxon>
        <taxon>Mortierellales</taxon>
        <taxon>Mortierellaceae</taxon>
        <taxon>Linnemannia</taxon>
    </lineage>
</organism>
<evidence type="ECO:0000313" key="2">
    <source>
        <dbReference type="EMBL" id="KAG0305546.1"/>
    </source>
</evidence>
<evidence type="ECO:0008006" key="4">
    <source>
        <dbReference type="Google" id="ProtNLM"/>
    </source>
</evidence>
<dbReference type="OrthoDB" id="2442557at2759"/>
<sequence length="512" mass="55708">MEFVVPNLLDWALSSPANITPTTTTLSPKTLQLSVTLTCKGGVKDSSDPAITFDMIAVEDSETELLHTIIGLHRQLIHASLTTELDIETEHTARQRTLALLNLDQPPTVTRSEHLALGVIYMLCDGRDLISDEGMDIVRAVTQDGHDMLHLAVVLGLKTLVRELARHQLGTFQGCAITSESEVFTRDPNGLTALDFATILGREEIEKVLTATLQAAQDHKRSIMGRAARPLPSIPPPQSSSSAIRTPTPLKPSRSSTLNGSPVLSDTVSPALATETTDRPLPPTPLTSPYKSSPPETRGNHSYFPTMAGIDATLAHSPPLTKSSISTTTSMTSVPSDRPPPQRLTTPPRANPVPLPQPRPHNPQTSYPPQRQPSPIMENYQPSLLSTSPAGGYHPQPPSSFKAPSSLPPPKHKVTRVNRPKNFVVPSSVSETNPTSMPVPELPLQQQQQQQQHRPMLIPPLLPDPIPVSHNGHYQHSMPVPMPSLTVQHSMPQRQDSYGPPRLDDQIKVPIT</sequence>
<dbReference type="SUPFAM" id="SSF48403">
    <property type="entry name" value="Ankyrin repeat"/>
    <property type="match status" value="1"/>
</dbReference>
<accession>A0A9P6UJE6</accession>
<feature type="compositionally biased region" description="Low complexity" evidence="1">
    <location>
        <begin position="317"/>
        <end position="336"/>
    </location>
</feature>
<feature type="compositionally biased region" description="Polar residues" evidence="1">
    <location>
        <begin position="253"/>
        <end position="268"/>
    </location>
</feature>
<gene>
    <name evidence="2" type="ORF">BGZ97_001068</name>
</gene>
<dbReference type="EMBL" id="JAAAIN010001209">
    <property type="protein sequence ID" value="KAG0305546.1"/>
    <property type="molecule type" value="Genomic_DNA"/>
</dbReference>
<dbReference type="InterPro" id="IPR036770">
    <property type="entry name" value="Ankyrin_rpt-contain_sf"/>
</dbReference>
<dbReference type="AlphaFoldDB" id="A0A9P6UJE6"/>
<comment type="caution">
    <text evidence="2">The sequence shown here is derived from an EMBL/GenBank/DDBJ whole genome shotgun (WGS) entry which is preliminary data.</text>
</comment>
<feature type="region of interest" description="Disordered" evidence="1">
    <location>
        <begin position="227"/>
        <end position="415"/>
    </location>
</feature>
<dbReference type="Gene3D" id="1.25.40.20">
    <property type="entry name" value="Ankyrin repeat-containing domain"/>
    <property type="match status" value="1"/>
</dbReference>
<keyword evidence="3" id="KW-1185">Reference proteome</keyword>
<dbReference type="Proteomes" id="UP000823405">
    <property type="component" value="Unassembled WGS sequence"/>
</dbReference>
<evidence type="ECO:0000256" key="1">
    <source>
        <dbReference type="SAM" id="MobiDB-lite"/>
    </source>
</evidence>
<reference evidence="2" key="1">
    <citation type="journal article" date="2020" name="Fungal Divers.">
        <title>Resolving the Mortierellaceae phylogeny through synthesis of multi-gene phylogenetics and phylogenomics.</title>
        <authorList>
            <person name="Vandepol N."/>
            <person name="Liber J."/>
            <person name="Desiro A."/>
            <person name="Na H."/>
            <person name="Kennedy M."/>
            <person name="Barry K."/>
            <person name="Grigoriev I.V."/>
            <person name="Miller A.N."/>
            <person name="O'Donnell K."/>
            <person name="Stajich J.E."/>
            <person name="Bonito G."/>
        </authorList>
    </citation>
    <scope>NUCLEOTIDE SEQUENCE</scope>
    <source>
        <strain evidence="2">NVP60</strain>
    </source>
</reference>
<feature type="compositionally biased region" description="Pro residues" evidence="1">
    <location>
        <begin position="349"/>
        <end position="361"/>
    </location>
</feature>
<feature type="compositionally biased region" description="Polar residues" evidence="1">
    <location>
        <begin position="380"/>
        <end position="389"/>
    </location>
</feature>
<proteinExistence type="predicted"/>